<dbReference type="EMBL" id="MU157854">
    <property type="protein sequence ID" value="KAF9528272.1"/>
    <property type="molecule type" value="Genomic_DNA"/>
</dbReference>
<accession>A0A9P6JP95</accession>
<evidence type="ECO:0000313" key="3">
    <source>
        <dbReference type="Proteomes" id="UP000807306"/>
    </source>
</evidence>
<keyword evidence="3" id="KW-1185">Reference proteome</keyword>
<feature type="region of interest" description="Disordered" evidence="1">
    <location>
        <begin position="626"/>
        <end position="654"/>
    </location>
</feature>
<organism evidence="2 3">
    <name type="scientific">Crepidotus variabilis</name>
    <dbReference type="NCBI Taxonomy" id="179855"/>
    <lineage>
        <taxon>Eukaryota</taxon>
        <taxon>Fungi</taxon>
        <taxon>Dikarya</taxon>
        <taxon>Basidiomycota</taxon>
        <taxon>Agaricomycotina</taxon>
        <taxon>Agaricomycetes</taxon>
        <taxon>Agaricomycetidae</taxon>
        <taxon>Agaricales</taxon>
        <taxon>Agaricineae</taxon>
        <taxon>Crepidotaceae</taxon>
        <taxon>Crepidotus</taxon>
    </lineage>
</organism>
<reference evidence="2" key="1">
    <citation type="submission" date="2020-11" db="EMBL/GenBank/DDBJ databases">
        <authorList>
            <consortium name="DOE Joint Genome Institute"/>
            <person name="Ahrendt S."/>
            <person name="Riley R."/>
            <person name="Andreopoulos W."/>
            <person name="Labutti K."/>
            <person name="Pangilinan J."/>
            <person name="Ruiz-Duenas F.J."/>
            <person name="Barrasa J.M."/>
            <person name="Sanchez-Garcia M."/>
            <person name="Camarero S."/>
            <person name="Miyauchi S."/>
            <person name="Serrano A."/>
            <person name="Linde D."/>
            <person name="Babiker R."/>
            <person name="Drula E."/>
            <person name="Ayuso-Fernandez I."/>
            <person name="Pacheco R."/>
            <person name="Padilla G."/>
            <person name="Ferreira P."/>
            <person name="Barriuso J."/>
            <person name="Kellner H."/>
            <person name="Castanera R."/>
            <person name="Alfaro M."/>
            <person name="Ramirez L."/>
            <person name="Pisabarro A.G."/>
            <person name="Kuo A."/>
            <person name="Tritt A."/>
            <person name="Lipzen A."/>
            <person name="He G."/>
            <person name="Yan M."/>
            <person name="Ng V."/>
            <person name="Cullen D."/>
            <person name="Martin F."/>
            <person name="Rosso M.-N."/>
            <person name="Henrissat B."/>
            <person name="Hibbett D."/>
            <person name="Martinez A.T."/>
            <person name="Grigoriev I.V."/>
        </authorList>
    </citation>
    <scope>NUCLEOTIDE SEQUENCE</scope>
    <source>
        <strain evidence="2">CBS 506.95</strain>
    </source>
</reference>
<gene>
    <name evidence="2" type="ORF">CPB83DRAFT_352927</name>
</gene>
<name>A0A9P6JP95_9AGAR</name>
<sequence length="767" mass="83038">MKSNRQTSRHLSPERHTAYFSSELPHHGAISSTVSSTCHQGDLGLHSWQWPVLEPGPSNQAFVDVAPNFTGLKQGCFRSQRRTSPTASQSTTKESPLVACDSEYLGNLQRSSSPPGDILPPLCCPTRWALNQLSPPIPAKTVVVGGNSPCNGPDTNDLQSEYEESLSPLDWQRKTLLASPFSEDSDSDDGLAPSPFSSPEFNASDDVDEEPRARSLYFLSPPQSDLPEYQQLDEYPSHHLYHDSPEDEQSELPPLSLSLSPLSISPTQLPHLSFDESSTTEWGPPNDIPGQRPAPLLSPVDHHHSLELGLQSPSVHSSSLPIFDFYPSSCYDTPLHILDSPHHQAADLPFIDNEPHFHSESLGLSSGSSTTEPSPISPLSCETDADHEFAIPSGYPQRTTWLSLPGADTDDDLIPADLASKNYIPDPSLAIPTTPPSRSLLIWDPTTRSGLPPGIPTYDGTGRPLSHRFFVNEAPLIRLPSPDENFEVDPCEVAELTKRDAEKGHEAQKLCELRQRTTVAAIAAAAMAASKSGNNERQGAQWEAERVKERWRELTALLRLKLKSQGKKNEVSSSQSSSQSNENALANAQALSSTGSTLTNPASAELRSSSLPTSTLAPILEFVDGTLSSSTSSSSSTLSSPATQSQRRSSKPKITSMAQLVANMVFQRQQEALRRTPSRSRTWPPPSAAPTTSGLGSKKLPSHATPKSPLRHMILPDDGETEPESTEGESDSPLQLSPLWLGMCQSPESLYGCLEAHSPNSLAGLEG</sequence>
<feature type="compositionally biased region" description="Polar residues" evidence="1">
    <location>
        <begin position="594"/>
        <end position="611"/>
    </location>
</feature>
<feature type="region of interest" description="Disordered" evidence="1">
    <location>
        <begin position="180"/>
        <end position="210"/>
    </location>
</feature>
<feature type="compositionally biased region" description="Acidic residues" evidence="1">
    <location>
        <begin position="717"/>
        <end position="730"/>
    </location>
</feature>
<protein>
    <submittedName>
        <fullName evidence="2">Uncharacterized protein</fullName>
    </submittedName>
</protein>
<feature type="compositionally biased region" description="Low complexity" evidence="1">
    <location>
        <begin position="251"/>
        <end position="270"/>
    </location>
</feature>
<feature type="region of interest" description="Disordered" evidence="1">
    <location>
        <begin position="565"/>
        <end position="611"/>
    </location>
</feature>
<comment type="caution">
    <text evidence="2">The sequence shown here is derived from an EMBL/GenBank/DDBJ whole genome shotgun (WGS) entry which is preliminary data.</text>
</comment>
<proteinExistence type="predicted"/>
<dbReference type="OrthoDB" id="3256408at2759"/>
<feature type="compositionally biased region" description="Low complexity" evidence="1">
    <location>
        <begin position="626"/>
        <end position="640"/>
    </location>
</feature>
<feature type="compositionally biased region" description="Low complexity" evidence="1">
    <location>
        <begin position="572"/>
        <end position="593"/>
    </location>
</feature>
<feature type="region of interest" description="Disordered" evidence="1">
    <location>
        <begin position="357"/>
        <end position="379"/>
    </location>
</feature>
<evidence type="ECO:0000256" key="1">
    <source>
        <dbReference type="SAM" id="MobiDB-lite"/>
    </source>
</evidence>
<feature type="compositionally biased region" description="Low complexity" evidence="1">
    <location>
        <begin position="360"/>
        <end position="379"/>
    </location>
</feature>
<evidence type="ECO:0000313" key="2">
    <source>
        <dbReference type="EMBL" id="KAF9528272.1"/>
    </source>
</evidence>
<dbReference type="AlphaFoldDB" id="A0A9P6JP95"/>
<dbReference type="Proteomes" id="UP000807306">
    <property type="component" value="Unassembled WGS sequence"/>
</dbReference>
<feature type="region of interest" description="Disordered" evidence="1">
    <location>
        <begin position="238"/>
        <end position="300"/>
    </location>
</feature>
<feature type="region of interest" description="Disordered" evidence="1">
    <location>
        <begin position="670"/>
        <end position="737"/>
    </location>
</feature>
<feature type="compositionally biased region" description="Polar residues" evidence="1">
    <location>
        <begin position="641"/>
        <end position="654"/>
    </location>
</feature>